<organism evidence="2 3">
    <name type="scientific">Lagenidium giganteum</name>
    <dbReference type="NCBI Taxonomy" id="4803"/>
    <lineage>
        <taxon>Eukaryota</taxon>
        <taxon>Sar</taxon>
        <taxon>Stramenopiles</taxon>
        <taxon>Oomycota</taxon>
        <taxon>Peronosporomycetes</taxon>
        <taxon>Pythiales</taxon>
        <taxon>Pythiaceae</taxon>
    </lineage>
</organism>
<reference evidence="2" key="1">
    <citation type="submission" date="2022-11" db="EMBL/GenBank/DDBJ databases">
        <authorList>
            <person name="Morgan W.R."/>
            <person name="Tartar A."/>
        </authorList>
    </citation>
    <scope>NUCLEOTIDE SEQUENCE</scope>
    <source>
        <strain evidence="2">ARSEF 373</strain>
    </source>
</reference>
<keyword evidence="3" id="KW-1185">Reference proteome</keyword>
<gene>
    <name evidence="2" type="ORF">N0F65_001672</name>
</gene>
<dbReference type="InterPro" id="IPR038717">
    <property type="entry name" value="Tc1-like_DDE_dom"/>
</dbReference>
<evidence type="ECO:0000313" key="2">
    <source>
        <dbReference type="EMBL" id="DAZ99487.1"/>
    </source>
</evidence>
<dbReference type="Proteomes" id="UP001146120">
    <property type="component" value="Unassembled WGS sequence"/>
</dbReference>
<feature type="non-terminal residue" evidence="2">
    <location>
        <position position="1"/>
    </location>
</feature>
<dbReference type="PANTHER" id="PTHR33939">
    <property type="entry name" value="PROTEIN CBG22215"/>
    <property type="match status" value="1"/>
</dbReference>
<protein>
    <recommendedName>
        <fullName evidence="1">Tc1-like transposase DDE domain-containing protein</fullName>
    </recommendedName>
</protein>
<comment type="caution">
    <text evidence="2">The sequence shown here is derived from an EMBL/GenBank/DDBJ whole genome shotgun (WGS) entry which is preliminary data.</text>
</comment>
<evidence type="ECO:0000259" key="1">
    <source>
        <dbReference type="Pfam" id="PF13358"/>
    </source>
</evidence>
<sequence length="196" mass="22985">RLLKRRLSNYTQFWNPTRPEVFLDESYCNEHHVANLTWLPVGAKVERVTPSGKGRRVYILGAGVIHYNHAEAKTEDYDGNVDSVLFENWFYKLCENLHTHYGPCRIHIDGAKYHKRNVNWAPNSNAKKEEMRRWLLQHEHAFDAAITKAQLYAIIKEKKADLLYATRIIAEGFEHEILLTHPYHPELQPIELIWGV</sequence>
<dbReference type="PANTHER" id="PTHR33939:SF1">
    <property type="entry name" value="DUF4371 DOMAIN-CONTAINING PROTEIN"/>
    <property type="match status" value="1"/>
</dbReference>
<evidence type="ECO:0000313" key="3">
    <source>
        <dbReference type="Proteomes" id="UP001146120"/>
    </source>
</evidence>
<reference evidence="2" key="2">
    <citation type="journal article" date="2023" name="Microbiol Resour">
        <title>Decontamination and Annotation of the Draft Genome Sequence of the Oomycete Lagenidium giganteum ARSEF 373.</title>
        <authorList>
            <person name="Morgan W.R."/>
            <person name="Tartar A."/>
        </authorList>
    </citation>
    <scope>NUCLEOTIDE SEQUENCE</scope>
    <source>
        <strain evidence="2">ARSEF 373</strain>
    </source>
</reference>
<dbReference type="Gene3D" id="3.30.420.10">
    <property type="entry name" value="Ribonuclease H-like superfamily/Ribonuclease H"/>
    <property type="match status" value="1"/>
</dbReference>
<dbReference type="InterPro" id="IPR036397">
    <property type="entry name" value="RNaseH_sf"/>
</dbReference>
<dbReference type="AlphaFoldDB" id="A0AAV2YWN0"/>
<accession>A0AAV2YWN0</accession>
<dbReference type="GO" id="GO:0003676">
    <property type="term" value="F:nucleic acid binding"/>
    <property type="evidence" value="ECO:0007669"/>
    <property type="project" value="InterPro"/>
</dbReference>
<dbReference type="EMBL" id="DAKRPA010000082">
    <property type="protein sequence ID" value="DAZ99487.1"/>
    <property type="molecule type" value="Genomic_DNA"/>
</dbReference>
<dbReference type="Pfam" id="PF13358">
    <property type="entry name" value="DDE_3"/>
    <property type="match status" value="1"/>
</dbReference>
<feature type="domain" description="Tc1-like transposase DDE" evidence="1">
    <location>
        <begin position="21"/>
        <end position="195"/>
    </location>
</feature>
<proteinExistence type="predicted"/>
<name>A0AAV2YWN0_9STRA</name>